<dbReference type="EMBL" id="UYWX01002159">
    <property type="protein sequence ID" value="VDM22284.1"/>
    <property type="molecule type" value="Genomic_DNA"/>
</dbReference>
<dbReference type="Proteomes" id="UP000274429">
    <property type="component" value="Unassembled WGS sequence"/>
</dbReference>
<accession>A0A0R3WR94</accession>
<evidence type="ECO:0000313" key="1">
    <source>
        <dbReference type="EMBL" id="VDM22284.1"/>
    </source>
</evidence>
<reference evidence="3" key="1">
    <citation type="submission" date="2017-02" db="UniProtKB">
        <authorList>
            <consortium name="WormBaseParasite"/>
        </authorList>
    </citation>
    <scope>IDENTIFICATION</scope>
</reference>
<name>A0A0R3WR94_HYDTA</name>
<proteinExistence type="predicted"/>
<keyword evidence="2" id="KW-1185">Reference proteome</keyword>
<protein>
    <submittedName>
        <fullName evidence="1 3">Uncharacterized protein</fullName>
    </submittedName>
</protein>
<evidence type="ECO:0000313" key="2">
    <source>
        <dbReference type="Proteomes" id="UP000274429"/>
    </source>
</evidence>
<sequence>MDDGMYRATSGVGVNGATAGGGGGLGAPEGPTFLNSEAASASDWQSTVNAVAAAAQQRSMLAAAAAAVASQMKR</sequence>
<dbReference type="STRING" id="6205.A0A0R3WR94"/>
<gene>
    <name evidence="1" type="ORF">TTAC_LOCUS3269</name>
</gene>
<organism evidence="3">
    <name type="scientific">Hydatigena taeniaeformis</name>
    <name type="common">Feline tapeworm</name>
    <name type="synonym">Taenia taeniaeformis</name>
    <dbReference type="NCBI Taxonomy" id="6205"/>
    <lineage>
        <taxon>Eukaryota</taxon>
        <taxon>Metazoa</taxon>
        <taxon>Spiralia</taxon>
        <taxon>Lophotrochozoa</taxon>
        <taxon>Platyhelminthes</taxon>
        <taxon>Cestoda</taxon>
        <taxon>Eucestoda</taxon>
        <taxon>Cyclophyllidea</taxon>
        <taxon>Taeniidae</taxon>
        <taxon>Hydatigera</taxon>
    </lineage>
</organism>
<reference evidence="1 2" key="2">
    <citation type="submission" date="2018-11" db="EMBL/GenBank/DDBJ databases">
        <authorList>
            <consortium name="Pathogen Informatics"/>
        </authorList>
    </citation>
    <scope>NUCLEOTIDE SEQUENCE [LARGE SCALE GENOMIC DNA]</scope>
</reference>
<dbReference type="AlphaFoldDB" id="A0A0R3WR94"/>
<evidence type="ECO:0000313" key="3">
    <source>
        <dbReference type="WBParaSite" id="TTAC_0000328401-mRNA-1"/>
    </source>
</evidence>
<dbReference type="WBParaSite" id="TTAC_0000328401-mRNA-1">
    <property type="protein sequence ID" value="TTAC_0000328401-mRNA-1"/>
    <property type="gene ID" value="TTAC_0000328401"/>
</dbReference>